<organism evidence="3 4">
    <name type="scientific">Orbilia ellipsospora</name>
    <dbReference type="NCBI Taxonomy" id="2528407"/>
    <lineage>
        <taxon>Eukaryota</taxon>
        <taxon>Fungi</taxon>
        <taxon>Dikarya</taxon>
        <taxon>Ascomycota</taxon>
        <taxon>Pezizomycotina</taxon>
        <taxon>Orbiliomycetes</taxon>
        <taxon>Orbiliales</taxon>
        <taxon>Orbiliaceae</taxon>
        <taxon>Orbilia</taxon>
    </lineage>
</organism>
<feature type="chain" id="PRO_5043855377" description="Rhamnogalacturonase A/B/Epimerase-like pectate lyase domain-containing protein" evidence="1">
    <location>
        <begin position="26"/>
        <end position="1385"/>
    </location>
</feature>
<dbReference type="SUPFAM" id="SSF52266">
    <property type="entry name" value="SGNH hydrolase"/>
    <property type="match status" value="1"/>
</dbReference>
<dbReference type="InterPro" id="IPR036514">
    <property type="entry name" value="SGNH_hydro_sf"/>
</dbReference>
<reference evidence="3 4" key="1">
    <citation type="submission" date="2019-10" db="EMBL/GenBank/DDBJ databases">
        <authorList>
            <person name="Palmer J.M."/>
        </authorList>
    </citation>
    <scope>NUCLEOTIDE SEQUENCE [LARGE SCALE GENOMIC DNA]</scope>
    <source>
        <strain evidence="3 4">TWF694</strain>
    </source>
</reference>
<evidence type="ECO:0000313" key="3">
    <source>
        <dbReference type="EMBL" id="KAK6537192.1"/>
    </source>
</evidence>
<dbReference type="GO" id="GO:0006629">
    <property type="term" value="P:lipid metabolic process"/>
    <property type="evidence" value="ECO:0007669"/>
    <property type="project" value="TreeGrafter"/>
</dbReference>
<accession>A0AAV9X687</accession>
<comment type="caution">
    <text evidence="3">The sequence shown here is derived from an EMBL/GenBank/DDBJ whole genome shotgun (WGS) entry which is preliminary data.</text>
</comment>
<feature type="domain" description="Rhamnogalacturonase A/B/Epimerase-like pectate lyase" evidence="2">
    <location>
        <begin position="233"/>
        <end position="463"/>
    </location>
</feature>
<dbReference type="InterPro" id="IPR037460">
    <property type="entry name" value="SEST-like"/>
</dbReference>
<protein>
    <recommendedName>
        <fullName evidence="2">Rhamnogalacturonase A/B/Epimerase-like pectate lyase domain-containing protein</fullName>
    </recommendedName>
</protein>
<dbReference type="CDD" id="cd23668">
    <property type="entry name" value="GH55_beta13glucanase-like"/>
    <property type="match status" value="1"/>
</dbReference>
<gene>
    <name evidence="3" type="ORF">TWF694_011389</name>
</gene>
<dbReference type="Proteomes" id="UP001365542">
    <property type="component" value="Unassembled WGS sequence"/>
</dbReference>
<proteinExistence type="predicted"/>
<name>A0AAV9X687_9PEZI</name>
<dbReference type="InterPro" id="IPR012334">
    <property type="entry name" value="Pectin_lyas_fold"/>
</dbReference>
<feature type="signal peptide" evidence="1">
    <location>
        <begin position="1"/>
        <end position="25"/>
    </location>
</feature>
<dbReference type="Pfam" id="PF12708">
    <property type="entry name" value="Pect-lyase_RHGA_epim"/>
    <property type="match status" value="1"/>
</dbReference>
<dbReference type="InterPro" id="IPR011050">
    <property type="entry name" value="Pectin_lyase_fold/virulence"/>
</dbReference>
<sequence>MRPSHFLQHFSWLVVLCFCFVAVESRYHPKNNSTRTRAGRAPAYKFTQAQLDAVGTKVAAFRERDSKRFQATKHGNLTARAHTLATRSKVRHSAADINNARKLIAKAQKEQAAYNAYIMANPRKNLYAVRNSFKRSTADPKAVPFPVHSTDTIKAARLLASVDAQAKTDNGTWVTQTRNKAEAFFATHNVTEDTHQNHARDTFKGADSYWLAQMDHSTSTSPFSKDAANYKVWRNVLDYGAVGDGVADDTDAINNAISDGGRCGSTCLSSTTKPAVVYFPPGNYLVSSPLISLYNTQMIGSLARGSPDYVGQSLIIAAPSFIGQGVITSDVYNADGVTEWYINQSNFYRQVRNLQIDLTQANLQGIMGIHWQVAQATSLSNIAFSMSDKKSSTQVGVYGENGSGGWMDNLYFFGGQYGFLGGNQQYTVTRSWFIDCANGVGMVWDWGWTWSRLIFQRCDVGINFQVPGQSAKSPVGSMYLMDSGFQDTPTAIKMPPFGSKEQGTTTVTLDNIAFLGVDQVFTFTDNSVSKIDAGQPLDYLTWGSIIQNGESTFGQSFTRPAPRPDSMTQPVPPNPAVTFTFAQKFWFSRDKPTYSQNDVSNFVNFGWFATGKGDDTDYTSVLQLLIDYCVLTNSILFIPAGVYVIKSTLYVRSSSRIVGEAWSQIMATGSVFNDPNNDIAAIVVGQSGNAGVVELTDLLFTSRGQAQGLVLVEWDMIQQFQGAVGMWDCHFRVGGAVGSNLQVPQCPKGSGTINPNCKAASTLLTITNAASAYLENVWGWVADHDIDDSANTQIDVYVKRGVDIRSLGPTWLWGTAFEHAIYYQYALIAAQNVFMSMIQTESPYYQGVTGTQSTKFPSTVSNAMLGDPDFADCGLGTTNCNVAWGLYIRTTKNAHIMGAALYSWFINYDEDCVNTSNCQQKMVSISESGPVVLNHLITIGSVQMIEPGLRDKYNFIRYATNYTQAVGYPWWSIIGSYLDFIEPIDPLTVQNHVNPVGGWTAFGDSYAAGIGTGKPYDTDQTKCRRGTGAYGYQMQKIITSYNAGLPNPGGPATFDLLACSGATMNDLLKLSDPLNQIVLWDPSRAQYDFVTLSISGNDVGFGNIAAHCIYGWPSNSNCDQDINDARRLIDEGTGGTIEVKLRAIFAAIFAKRTRQDTRMKIWVNGYPKFFATDDGTCNGDFFKVHWPGGGKYLTLDFRNTLNNLSRDLNILLQSIIDRWNNPLEESSVLFKDFNDDATIYQTRRFCEPGVHEPRSKETQYMNAFFYLDGPDSGEDPPPPPESVSADYPTEVIRSNTCIPPSRITQLDQALCSVAQYLQVEVAAGNFTIQGNQPVDDDLTVMLNSDGSVTIYGPTVNQAKAFHPKTSTNLNIAIQLWEAIKTVREF</sequence>
<dbReference type="CDD" id="cd01823">
    <property type="entry name" value="SEST_like"/>
    <property type="match status" value="1"/>
</dbReference>
<dbReference type="Gene3D" id="3.40.50.1110">
    <property type="entry name" value="SGNH hydrolase"/>
    <property type="match status" value="1"/>
</dbReference>
<dbReference type="PANTHER" id="PTHR37981:SF1">
    <property type="entry name" value="SGNH HYDROLASE-TYPE ESTERASE DOMAIN-CONTAINING PROTEIN"/>
    <property type="match status" value="1"/>
</dbReference>
<evidence type="ECO:0000256" key="1">
    <source>
        <dbReference type="SAM" id="SignalP"/>
    </source>
</evidence>
<dbReference type="EMBL" id="JAVHJO010000009">
    <property type="protein sequence ID" value="KAK6537192.1"/>
    <property type="molecule type" value="Genomic_DNA"/>
</dbReference>
<evidence type="ECO:0000313" key="4">
    <source>
        <dbReference type="Proteomes" id="UP001365542"/>
    </source>
</evidence>
<dbReference type="PANTHER" id="PTHR37981">
    <property type="entry name" value="LIPASE 2"/>
    <property type="match status" value="1"/>
</dbReference>
<dbReference type="Gene3D" id="2.160.20.10">
    <property type="entry name" value="Single-stranded right-handed beta-helix, Pectin lyase-like"/>
    <property type="match status" value="2"/>
</dbReference>
<dbReference type="InterPro" id="IPR024535">
    <property type="entry name" value="RHGA/B-epi-like_pectate_lyase"/>
</dbReference>
<keyword evidence="4" id="KW-1185">Reference proteome</keyword>
<keyword evidence="1" id="KW-0732">Signal</keyword>
<dbReference type="SUPFAM" id="SSF51126">
    <property type="entry name" value="Pectin lyase-like"/>
    <property type="match status" value="2"/>
</dbReference>
<dbReference type="GO" id="GO:0016788">
    <property type="term" value="F:hydrolase activity, acting on ester bonds"/>
    <property type="evidence" value="ECO:0007669"/>
    <property type="project" value="InterPro"/>
</dbReference>
<evidence type="ECO:0000259" key="2">
    <source>
        <dbReference type="Pfam" id="PF12708"/>
    </source>
</evidence>